<evidence type="ECO:0000313" key="2">
    <source>
        <dbReference type="Proteomes" id="UP000887540"/>
    </source>
</evidence>
<reference evidence="3" key="1">
    <citation type="submission" date="2022-11" db="UniProtKB">
        <authorList>
            <consortium name="WormBaseParasite"/>
        </authorList>
    </citation>
    <scope>IDENTIFICATION</scope>
</reference>
<feature type="region of interest" description="Disordered" evidence="1">
    <location>
        <begin position="562"/>
        <end position="605"/>
    </location>
</feature>
<evidence type="ECO:0000256" key="1">
    <source>
        <dbReference type="SAM" id="MobiDB-lite"/>
    </source>
</evidence>
<dbReference type="Proteomes" id="UP000887540">
    <property type="component" value="Unplaced"/>
</dbReference>
<proteinExistence type="predicted"/>
<dbReference type="AlphaFoldDB" id="A0A914EA25"/>
<name>A0A914EA25_9BILA</name>
<organism evidence="2 3">
    <name type="scientific">Acrobeloides nanus</name>
    <dbReference type="NCBI Taxonomy" id="290746"/>
    <lineage>
        <taxon>Eukaryota</taxon>
        <taxon>Metazoa</taxon>
        <taxon>Ecdysozoa</taxon>
        <taxon>Nematoda</taxon>
        <taxon>Chromadorea</taxon>
        <taxon>Rhabditida</taxon>
        <taxon>Tylenchina</taxon>
        <taxon>Cephalobomorpha</taxon>
        <taxon>Cephaloboidea</taxon>
        <taxon>Cephalobidae</taxon>
        <taxon>Acrobeloides</taxon>
    </lineage>
</organism>
<sequence>MAETCGIVVNVKNSTKNSAETEIIFCMLNHNNEPKLRKPARIVTTNAIDFKKGDWIQLINKNGIQGWKVLETPELPTEVVKDKIGRSVRVQCTIIPLQEDIVNMKESTDKKGYCVGYSKEFGKVLIAFENKLKKYHPYLGWVGTLLDHDENSKNSHVFETLRKQNQTYWVMSAQNYEEITSKEDAIKHGFNFVTGLVIMEKNNKMFVWNEDVGLLHFLKNPLLELKLGHWVEFSPIFYEKGSIASMVRRTKQMYETKVEGELIKLKTIIDVPRNPDHQGNFRSDWGKVIDPNGLITVKMEERQIGVICECKIEEDKVNWIISEVHFEVEPNPTFETSKPFNKNSDFSKKTPLLTTSLKNTTSFNGVIYAQSGIEIGAYVYDVRLQNPLVLFRSDKIENNQKINLGDWVSIKMDQEKNSRDVISVKKLTDPVFETRVVNGDVEVRAIVERIAYDTSKLVRAIVERIAYDTSKLVSYNIGNVRDSNKVVGKILEPKVRLKIWCKKVKPIDGTFWAVSNNPDPEEVQSGFGGMDCTKVVKKKPSVPNMEYKYLFTTSKEYSIMDKSENESNTSATSSSTLPGFSSVHSISSHPSSDTSSGSNPRLTSNHQEYSKNLHFQSRLHNEPNPENCPCGSSHLHTKNNDKVSSSATLDAIFDGFEDDPIEVTKERTFSPPMVDYNKTYISASRNGYDYENLYPNHRSNFNSRDFYYNELMEKHENFYEKAKKL</sequence>
<feature type="compositionally biased region" description="Low complexity" evidence="1">
    <location>
        <begin position="566"/>
        <end position="598"/>
    </location>
</feature>
<protein>
    <submittedName>
        <fullName evidence="3">Uncharacterized protein</fullName>
    </submittedName>
</protein>
<accession>A0A914EA25</accession>
<keyword evidence="2" id="KW-1185">Reference proteome</keyword>
<evidence type="ECO:0000313" key="3">
    <source>
        <dbReference type="WBParaSite" id="ACRNAN_scaffold6594.g16056.t2"/>
    </source>
</evidence>
<dbReference type="WBParaSite" id="ACRNAN_scaffold6594.g16056.t2">
    <property type="protein sequence ID" value="ACRNAN_scaffold6594.g16056.t2"/>
    <property type="gene ID" value="ACRNAN_scaffold6594.g16056"/>
</dbReference>